<dbReference type="EMBL" id="GGEC01054880">
    <property type="protein sequence ID" value="MBX35364.1"/>
    <property type="molecule type" value="Transcribed_RNA"/>
</dbReference>
<sequence length="42" mass="5088">MLVNKQTARQDCLIWMCEVSTCKNLCDQRMPDAPKFWIFFYL</sequence>
<accession>A0A2P2MYS9</accession>
<organism evidence="1">
    <name type="scientific">Rhizophora mucronata</name>
    <name type="common">Asiatic mangrove</name>
    <dbReference type="NCBI Taxonomy" id="61149"/>
    <lineage>
        <taxon>Eukaryota</taxon>
        <taxon>Viridiplantae</taxon>
        <taxon>Streptophyta</taxon>
        <taxon>Embryophyta</taxon>
        <taxon>Tracheophyta</taxon>
        <taxon>Spermatophyta</taxon>
        <taxon>Magnoliopsida</taxon>
        <taxon>eudicotyledons</taxon>
        <taxon>Gunneridae</taxon>
        <taxon>Pentapetalae</taxon>
        <taxon>rosids</taxon>
        <taxon>fabids</taxon>
        <taxon>Malpighiales</taxon>
        <taxon>Rhizophoraceae</taxon>
        <taxon>Rhizophora</taxon>
    </lineage>
</organism>
<reference evidence="1" key="1">
    <citation type="submission" date="2018-02" db="EMBL/GenBank/DDBJ databases">
        <title>Rhizophora mucronata_Transcriptome.</title>
        <authorList>
            <person name="Meera S.P."/>
            <person name="Sreeshan A."/>
            <person name="Augustine A."/>
        </authorList>
    </citation>
    <scope>NUCLEOTIDE SEQUENCE</scope>
    <source>
        <tissue evidence="1">Leaf</tissue>
    </source>
</reference>
<name>A0A2P2MYS9_RHIMU</name>
<evidence type="ECO:0000313" key="1">
    <source>
        <dbReference type="EMBL" id="MBX35364.1"/>
    </source>
</evidence>
<dbReference type="AlphaFoldDB" id="A0A2P2MYS9"/>
<proteinExistence type="predicted"/>
<protein>
    <submittedName>
        <fullName evidence="1">Uncharacterized protein</fullName>
    </submittedName>
</protein>